<dbReference type="STRING" id="1849047.A0A3D8RLU3"/>
<evidence type="ECO:0000313" key="8">
    <source>
        <dbReference type="Proteomes" id="UP000256645"/>
    </source>
</evidence>
<dbReference type="FunFam" id="3.40.50.720:FF:000366">
    <property type="entry name" value="Protein FMP52, mitochondrial"/>
    <property type="match status" value="1"/>
</dbReference>
<name>A0A3D8RLU3_9HELO</name>
<accession>A0A3D8RLU3</accession>
<keyword evidence="4" id="KW-0809">Transit peptide</keyword>
<dbReference type="PANTHER" id="PTHR14097">
    <property type="entry name" value="OXIDOREDUCTASE HTATIP2"/>
    <property type="match status" value="1"/>
</dbReference>
<organism evidence="7 8">
    <name type="scientific">Coleophoma cylindrospora</name>
    <dbReference type="NCBI Taxonomy" id="1849047"/>
    <lineage>
        <taxon>Eukaryota</taxon>
        <taxon>Fungi</taxon>
        <taxon>Dikarya</taxon>
        <taxon>Ascomycota</taxon>
        <taxon>Pezizomycotina</taxon>
        <taxon>Leotiomycetes</taxon>
        <taxon>Helotiales</taxon>
        <taxon>Dermateaceae</taxon>
        <taxon>Coleophoma</taxon>
    </lineage>
</organism>
<dbReference type="EMBL" id="PDLM01000006">
    <property type="protein sequence ID" value="RDW75062.1"/>
    <property type="molecule type" value="Genomic_DNA"/>
</dbReference>
<dbReference type="OrthoDB" id="430436at2759"/>
<dbReference type="InterPro" id="IPR014843">
    <property type="entry name" value="Him1/Fmp52"/>
</dbReference>
<keyword evidence="3" id="KW-1000">Mitochondrion outer membrane</keyword>
<evidence type="ECO:0000256" key="5">
    <source>
        <dbReference type="ARBA" id="ARBA00023128"/>
    </source>
</evidence>
<dbReference type="GO" id="GO:0051170">
    <property type="term" value="P:import into nucleus"/>
    <property type="evidence" value="ECO:0007669"/>
    <property type="project" value="TreeGrafter"/>
</dbReference>
<protein>
    <recommendedName>
        <fullName evidence="9">NAD(P)-binding domain-containing protein</fullName>
    </recommendedName>
</protein>
<dbReference type="Proteomes" id="UP000256645">
    <property type="component" value="Unassembled WGS sequence"/>
</dbReference>
<evidence type="ECO:0000313" key="7">
    <source>
        <dbReference type="EMBL" id="RDW75062.1"/>
    </source>
</evidence>
<proteinExistence type="inferred from homology"/>
<dbReference type="PANTHER" id="PTHR14097:SF7">
    <property type="entry name" value="OXIDOREDUCTASE HTATIP2"/>
    <property type="match status" value="1"/>
</dbReference>
<comment type="similarity">
    <text evidence="2">Belongs to the FMP52 family.</text>
</comment>
<keyword evidence="5" id="KW-0496">Mitochondrion</keyword>
<dbReference type="AlphaFoldDB" id="A0A3D8RLU3"/>
<keyword evidence="6" id="KW-0472">Membrane</keyword>
<keyword evidence="8" id="KW-1185">Reference proteome</keyword>
<comment type="subcellular location">
    <subcellularLocation>
        <location evidence="1">Mitochondrion outer membrane</location>
        <topology evidence="1">Peripheral membrane protein</topology>
    </subcellularLocation>
</comment>
<gene>
    <name evidence="7" type="ORF">BP6252_06204</name>
</gene>
<evidence type="ECO:0000256" key="6">
    <source>
        <dbReference type="ARBA" id="ARBA00023136"/>
    </source>
</evidence>
<evidence type="ECO:0000256" key="3">
    <source>
        <dbReference type="ARBA" id="ARBA00022787"/>
    </source>
</evidence>
<sequence>MTSAALVGSTGLVGSHILSTLLSLPTISNVYALARREPKVQDTKLHPLISSENSSWSSQLTSISPPPSIFYSSLGTTRGAAGGVENQRKIDYDLNLELAQAAKKAGVKVYVLISTSGASSTSRLAYPKMKGELEDAVKSLGFDNTVIVRPGLIVGAREEFRGPELVFRKIAGALGSLSSALKDPWAQDADVIAKAAVAAGNKALAGEAPSAVWEVGQSEVVRLGRTEWKA</sequence>
<dbReference type="Pfam" id="PF08732">
    <property type="entry name" value="HIM1"/>
    <property type="match status" value="1"/>
</dbReference>
<evidence type="ECO:0000256" key="1">
    <source>
        <dbReference type="ARBA" id="ARBA00004450"/>
    </source>
</evidence>
<dbReference type="Gene3D" id="3.40.50.720">
    <property type="entry name" value="NAD(P)-binding Rossmann-like Domain"/>
    <property type="match status" value="1"/>
</dbReference>
<evidence type="ECO:0000256" key="2">
    <source>
        <dbReference type="ARBA" id="ARBA00006617"/>
    </source>
</evidence>
<comment type="caution">
    <text evidence="7">The sequence shown here is derived from an EMBL/GenBank/DDBJ whole genome shotgun (WGS) entry which is preliminary data.</text>
</comment>
<evidence type="ECO:0008006" key="9">
    <source>
        <dbReference type="Google" id="ProtNLM"/>
    </source>
</evidence>
<dbReference type="SUPFAM" id="SSF51735">
    <property type="entry name" value="NAD(P)-binding Rossmann-fold domains"/>
    <property type="match status" value="1"/>
</dbReference>
<evidence type="ECO:0000256" key="4">
    <source>
        <dbReference type="ARBA" id="ARBA00022946"/>
    </source>
</evidence>
<dbReference type="GO" id="GO:0005741">
    <property type="term" value="C:mitochondrial outer membrane"/>
    <property type="evidence" value="ECO:0007669"/>
    <property type="project" value="UniProtKB-SubCell"/>
</dbReference>
<dbReference type="InterPro" id="IPR036291">
    <property type="entry name" value="NAD(P)-bd_dom_sf"/>
</dbReference>
<reference evidence="7 8" key="1">
    <citation type="journal article" date="2018" name="IMA Fungus">
        <title>IMA Genome-F 9: Draft genome sequence of Annulohypoxylon stygium, Aspergillus mulundensis, Berkeleyomyces basicola (syn. Thielaviopsis basicola), Ceratocystis smalleyi, two Cercospora beticola strains, Coleophoma cylindrospora, Fusarium fracticaudum, Phialophora cf. hyalina, and Morchella septimelata.</title>
        <authorList>
            <person name="Wingfield B.D."/>
            <person name="Bills G.F."/>
            <person name="Dong Y."/>
            <person name="Huang W."/>
            <person name="Nel W.J."/>
            <person name="Swalarsk-Parry B.S."/>
            <person name="Vaghefi N."/>
            <person name="Wilken P.M."/>
            <person name="An Z."/>
            <person name="de Beer Z.W."/>
            <person name="De Vos L."/>
            <person name="Chen L."/>
            <person name="Duong T.A."/>
            <person name="Gao Y."/>
            <person name="Hammerbacher A."/>
            <person name="Kikkert J.R."/>
            <person name="Li Y."/>
            <person name="Li H."/>
            <person name="Li K."/>
            <person name="Li Q."/>
            <person name="Liu X."/>
            <person name="Ma X."/>
            <person name="Naidoo K."/>
            <person name="Pethybridge S.J."/>
            <person name="Sun J."/>
            <person name="Steenkamp E.T."/>
            <person name="van der Nest M.A."/>
            <person name="van Wyk S."/>
            <person name="Wingfield M.J."/>
            <person name="Xiong C."/>
            <person name="Yue Q."/>
            <person name="Zhang X."/>
        </authorList>
    </citation>
    <scope>NUCLEOTIDE SEQUENCE [LARGE SCALE GENOMIC DNA]</scope>
    <source>
        <strain evidence="7 8">BP6252</strain>
    </source>
</reference>